<dbReference type="HOGENOM" id="CLU_2572424_0_0_11"/>
<dbReference type="STRING" id="1915400.FM21_15300"/>
<dbReference type="Proteomes" id="UP000029095">
    <property type="component" value="Unassembled WGS sequence"/>
</dbReference>
<evidence type="ECO:0000313" key="1">
    <source>
        <dbReference type="EMBL" id="KFG77355.1"/>
    </source>
</evidence>
<evidence type="ECO:0000313" key="2">
    <source>
        <dbReference type="Proteomes" id="UP000029095"/>
    </source>
</evidence>
<dbReference type="RefSeq" id="WP_052412132.1">
    <property type="nucleotide sequence ID" value="NZ_KN039946.1"/>
</dbReference>
<dbReference type="InterPro" id="IPR029052">
    <property type="entry name" value="Metallo-depent_PP-like"/>
</dbReference>
<keyword evidence="2" id="KW-1185">Reference proteome</keyword>
<gene>
    <name evidence="1" type="ORF">FM21_15300</name>
</gene>
<comment type="caution">
    <text evidence="1">The sequence shown here is derived from an EMBL/GenBank/DDBJ whole genome shotgun (WGS) entry which is preliminary data.</text>
</comment>
<dbReference type="SUPFAM" id="SSF56300">
    <property type="entry name" value="Metallo-dependent phosphatases"/>
    <property type="match status" value="1"/>
</dbReference>
<accession>A0A086N887</accession>
<proteinExistence type="predicted"/>
<dbReference type="EMBL" id="JNFQ01000001">
    <property type="protein sequence ID" value="KFG77355.1"/>
    <property type="molecule type" value="Genomic_DNA"/>
</dbReference>
<sequence>MLVDSRLDRWLEILGELPGDVRSVMLGHTHMPFVRLAHGRIVINPGSVSMPYGLTGAHRTLPGPGAELRTTHFDIGAAVAQ</sequence>
<protein>
    <recommendedName>
        <fullName evidence="3">Calcineurin-like phosphoesterase domain-containing protein</fullName>
    </recommendedName>
</protein>
<dbReference type="AlphaFoldDB" id="A0A086N887"/>
<name>A0A086N887_9ACTN</name>
<organism evidence="1 2">
    <name type="scientific">Streptomyces mutabilis</name>
    <dbReference type="NCBI Taxonomy" id="67332"/>
    <lineage>
        <taxon>Bacteria</taxon>
        <taxon>Bacillati</taxon>
        <taxon>Actinomycetota</taxon>
        <taxon>Actinomycetes</taxon>
        <taxon>Kitasatosporales</taxon>
        <taxon>Streptomycetaceae</taxon>
        <taxon>Streptomyces</taxon>
    </lineage>
</organism>
<evidence type="ECO:0008006" key="3">
    <source>
        <dbReference type="Google" id="ProtNLM"/>
    </source>
</evidence>
<reference evidence="1 2" key="1">
    <citation type="submission" date="2014-05" db="EMBL/GenBank/DDBJ databases">
        <title>Complete genome sequence of the Streptomyces mutabilis TRM45540.</title>
        <authorList>
            <person name="Luo X."/>
            <person name="Zhang L."/>
        </authorList>
    </citation>
    <scope>NUCLEOTIDE SEQUENCE [LARGE SCALE GENOMIC DNA]</scope>
    <source>
        <strain evidence="1 2">TRM45540</strain>
    </source>
</reference>
<dbReference type="Gene3D" id="3.60.21.10">
    <property type="match status" value="1"/>
</dbReference>